<sequence>MPTRWCGPRRCHLLLTASFVLIQAPVREACTQPGPISASVLREVEVPDRALRRRSGDLSPASEQGGAQLPPPPGAAGNWFGLKQWLAQAGVGLSGRYVSEAAWNPTGGQRHDVTEAGQVDLGLHLDLGRIAHTDGTFQATITSRRGHQLDRRAGLGTLQEVQEIYGRGQTWRLTQFWYEQRLLSGTVDLRAGRTSPGEDFAAFSCSFQNLSFCGSQPGNVAGAYWYNWPISQWGARLRVSSTRAYVQIAVFEENPRNLEKGFSLGHFGGATGALIPAEVGVTTGRKEGGPVGSYKVGAWLSTSDKPDLYYDRDRQPQVLTRQPALLHRAGYGFWINAQQQLTGRSAAGESVSGLTVFLNATITDRRTSLIDNQVAVGVFEKRILPWFTDDVLGFGVVRTHVAGRVGRLERLKGKEKQSAEYGAELYYGFHPFGWLEVRPNLQWIHHAGGFRSAREVGVIGLKSAVRL</sequence>
<comment type="caution">
    <text evidence="3">The sequence shown here is derived from an EMBL/GenBank/DDBJ whole genome shotgun (WGS) entry which is preliminary data.</text>
</comment>
<evidence type="ECO:0000313" key="4">
    <source>
        <dbReference type="Proteomes" id="UP000776276"/>
    </source>
</evidence>
<dbReference type="InterPro" id="IPR052932">
    <property type="entry name" value="OprB_Porin"/>
</dbReference>
<dbReference type="Pfam" id="PF04966">
    <property type="entry name" value="OprB"/>
    <property type="match status" value="1"/>
</dbReference>
<evidence type="ECO:0000313" key="3">
    <source>
        <dbReference type="EMBL" id="MBU3078822.1"/>
    </source>
</evidence>
<keyword evidence="4" id="KW-1185">Reference proteome</keyword>
<dbReference type="Proteomes" id="UP000776276">
    <property type="component" value="Unassembled WGS sequence"/>
</dbReference>
<dbReference type="EMBL" id="JAHKRT010000007">
    <property type="protein sequence ID" value="MBU3078822.1"/>
    <property type="molecule type" value="Genomic_DNA"/>
</dbReference>
<accession>A0ABS6BLV5</accession>
<dbReference type="PANTHER" id="PTHR37944:SF1">
    <property type="entry name" value="PORIN B"/>
    <property type="match status" value="1"/>
</dbReference>
<feature type="region of interest" description="Disordered" evidence="2">
    <location>
        <begin position="52"/>
        <end position="74"/>
    </location>
</feature>
<gene>
    <name evidence="3" type="ORF">KOF26_13185</name>
</gene>
<evidence type="ECO:0000256" key="1">
    <source>
        <dbReference type="RuleBase" id="RU363072"/>
    </source>
</evidence>
<reference evidence="3 4" key="1">
    <citation type="submission" date="2021-06" db="EMBL/GenBank/DDBJ databases">
        <title>Sphingomonas sp. XMGL2, whole genome shotgun sequencing project.</title>
        <authorList>
            <person name="Zhao G."/>
            <person name="Shen L."/>
        </authorList>
    </citation>
    <scope>NUCLEOTIDE SEQUENCE [LARGE SCALE GENOMIC DNA]</scope>
    <source>
        <strain evidence="3 4">XMGL2</strain>
    </source>
</reference>
<evidence type="ECO:0000256" key="2">
    <source>
        <dbReference type="SAM" id="MobiDB-lite"/>
    </source>
</evidence>
<dbReference type="InterPro" id="IPR007049">
    <property type="entry name" value="Carb-sel_porin_OprB"/>
</dbReference>
<proteinExistence type="inferred from homology"/>
<dbReference type="PANTHER" id="PTHR37944">
    <property type="entry name" value="PORIN B"/>
    <property type="match status" value="1"/>
</dbReference>
<name>A0ABS6BLV5_9SPHN</name>
<comment type="similarity">
    <text evidence="1">Belongs to the OprB family.</text>
</comment>
<organism evidence="3 4">
    <name type="scientific">Sphingomonas quercus</name>
    <dbReference type="NCBI Taxonomy" id="2842451"/>
    <lineage>
        <taxon>Bacteria</taxon>
        <taxon>Pseudomonadati</taxon>
        <taxon>Pseudomonadota</taxon>
        <taxon>Alphaproteobacteria</taxon>
        <taxon>Sphingomonadales</taxon>
        <taxon>Sphingomonadaceae</taxon>
        <taxon>Sphingomonas</taxon>
    </lineage>
</organism>
<protein>
    <submittedName>
        <fullName evidence="3">Carbohydrate porin</fullName>
    </submittedName>
</protein>